<dbReference type="Pfam" id="PF13440">
    <property type="entry name" value="Polysacc_synt_3"/>
    <property type="match status" value="1"/>
</dbReference>
<accession>M0MJB0</accession>
<evidence type="ECO:0000256" key="5">
    <source>
        <dbReference type="ARBA" id="ARBA00022989"/>
    </source>
</evidence>
<dbReference type="PANTHER" id="PTHR30250">
    <property type="entry name" value="PST FAMILY PREDICTED COLANIC ACID TRANSPORTER"/>
    <property type="match status" value="1"/>
</dbReference>
<feature type="transmembrane region" description="Helical" evidence="7">
    <location>
        <begin position="66"/>
        <end position="89"/>
    </location>
</feature>
<proteinExistence type="inferred from homology"/>
<evidence type="ECO:0000313" key="9">
    <source>
        <dbReference type="Proteomes" id="UP000011669"/>
    </source>
</evidence>
<dbReference type="AlphaFoldDB" id="M0MJB0"/>
<keyword evidence="4 7" id="KW-0812">Transmembrane</keyword>
<keyword evidence="9" id="KW-1185">Reference proteome</keyword>
<feature type="transmembrane region" description="Helical" evidence="7">
    <location>
        <begin position="181"/>
        <end position="202"/>
    </location>
</feature>
<feature type="transmembrane region" description="Helical" evidence="7">
    <location>
        <begin position="447"/>
        <end position="468"/>
    </location>
</feature>
<name>M0MJB0_9EURY</name>
<feature type="transmembrane region" description="Helical" evidence="7">
    <location>
        <begin position="415"/>
        <end position="435"/>
    </location>
</feature>
<keyword evidence="5 7" id="KW-1133">Transmembrane helix</keyword>
<dbReference type="STRING" id="1227455.C449_09179"/>
<dbReference type="CDD" id="cd13127">
    <property type="entry name" value="MATE_tuaB_like"/>
    <property type="match status" value="1"/>
</dbReference>
<feature type="transmembrane region" description="Helical" evidence="7">
    <location>
        <begin position="474"/>
        <end position="495"/>
    </location>
</feature>
<dbReference type="InterPro" id="IPR050833">
    <property type="entry name" value="Poly_Biosynth_Transport"/>
</dbReference>
<evidence type="ECO:0000313" key="8">
    <source>
        <dbReference type="EMBL" id="EMA44819.1"/>
    </source>
</evidence>
<comment type="similarity">
    <text evidence="2">Belongs to the polysaccharide synthase family.</text>
</comment>
<gene>
    <name evidence="8" type="ORF">C449_09179</name>
</gene>
<evidence type="ECO:0000256" key="7">
    <source>
        <dbReference type="SAM" id="Phobius"/>
    </source>
</evidence>
<keyword evidence="3" id="KW-1003">Cell membrane</keyword>
<feature type="transmembrane region" description="Helical" evidence="7">
    <location>
        <begin position="326"/>
        <end position="346"/>
    </location>
</feature>
<evidence type="ECO:0000256" key="4">
    <source>
        <dbReference type="ARBA" id="ARBA00022692"/>
    </source>
</evidence>
<keyword evidence="6 7" id="KW-0472">Membrane</keyword>
<dbReference type="PATRIC" id="fig|1227455.4.peg.1879"/>
<evidence type="ECO:0000256" key="3">
    <source>
        <dbReference type="ARBA" id="ARBA00022475"/>
    </source>
</evidence>
<evidence type="ECO:0000256" key="1">
    <source>
        <dbReference type="ARBA" id="ARBA00004651"/>
    </source>
</evidence>
<comment type="caution">
    <text evidence="8">The sequence shown here is derived from an EMBL/GenBank/DDBJ whole genome shotgun (WGS) entry which is preliminary data.</text>
</comment>
<evidence type="ECO:0000256" key="6">
    <source>
        <dbReference type="ARBA" id="ARBA00023136"/>
    </source>
</evidence>
<reference evidence="8 9" key="1">
    <citation type="journal article" date="2014" name="PLoS Genet.">
        <title>Phylogenetically driven sequencing of extremely halophilic archaea reveals strategies for static and dynamic osmo-response.</title>
        <authorList>
            <person name="Becker E.A."/>
            <person name="Seitzer P.M."/>
            <person name="Tritt A."/>
            <person name="Larsen D."/>
            <person name="Krusor M."/>
            <person name="Yao A.I."/>
            <person name="Wu D."/>
            <person name="Madern D."/>
            <person name="Eisen J.A."/>
            <person name="Darling A.E."/>
            <person name="Facciotti M.T."/>
        </authorList>
    </citation>
    <scope>NUCLEOTIDE SEQUENCE [LARGE SCALE GENOMIC DNA]</scope>
    <source>
        <strain evidence="8 9">DSM 5350</strain>
    </source>
</reference>
<dbReference type="GO" id="GO:0005886">
    <property type="term" value="C:plasma membrane"/>
    <property type="evidence" value="ECO:0007669"/>
    <property type="project" value="UniProtKB-SubCell"/>
</dbReference>
<feature type="transmembrane region" description="Helical" evidence="7">
    <location>
        <begin position="121"/>
        <end position="142"/>
    </location>
</feature>
<protein>
    <submittedName>
        <fullName evidence="8">Export protein</fullName>
    </submittedName>
</protein>
<dbReference type="PANTHER" id="PTHR30250:SF10">
    <property type="entry name" value="LIPOPOLYSACCHARIDE BIOSYNTHESIS PROTEIN WZXC"/>
    <property type="match status" value="1"/>
</dbReference>
<feature type="transmembrane region" description="Helical" evidence="7">
    <location>
        <begin position="208"/>
        <end position="227"/>
    </location>
</feature>
<evidence type="ECO:0000256" key="2">
    <source>
        <dbReference type="ARBA" id="ARBA00007430"/>
    </source>
</evidence>
<dbReference type="RefSeq" id="WP_006077689.1">
    <property type="nucleotide sequence ID" value="NZ_AOMD01000021.1"/>
</dbReference>
<dbReference type="InParanoid" id="M0MJB0"/>
<comment type="subcellular location">
    <subcellularLocation>
        <location evidence="1">Cell membrane</location>
        <topology evidence="1">Multi-pass membrane protein</topology>
    </subcellularLocation>
</comment>
<organism evidence="8 9">
    <name type="scientific">Halococcus saccharolyticus DSM 5350</name>
    <dbReference type="NCBI Taxonomy" id="1227455"/>
    <lineage>
        <taxon>Archaea</taxon>
        <taxon>Methanobacteriati</taxon>
        <taxon>Methanobacteriota</taxon>
        <taxon>Stenosarchaea group</taxon>
        <taxon>Halobacteria</taxon>
        <taxon>Halobacteriales</taxon>
        <taxon>Halococcaceae</taxon>
        <taxon>Halococcus</taxon>
    </lineage>
</organism>
<dbReference type="Proteomes" id="UP000011669">
    <property type="component" value="Unassembled WGS sequence"/>
</dbReference>
<feature type="transmembrane region" description="Helical" evidence="7">
    <location>
        <begin position="266"/>
        <end position="284"/>
    </location>
</feature>
<dbReference type="EMBL" id="AOMD01000021">
    <property type="protein sequence ID" value="EMA44819.1"/>
    <property type="molecule type" value="Genomic_DNA"/>
</dbReference>
<sequence>MLSTTDALITTLAKMFDRLSLNQLLDFVKRTLVPEGGVKERTVKSGIWVTLINVFDRGLQLAKLIVLARLLSPAAIGLIGITLLVLTVLEQFSEFGVDRALIQRKERNINEYLNTAWSLQIIRGVLVVGIAYVAAPYAAVFFGEPRSTDLIRVLALTSLLTSLRNPGLIYFRKNLDFHKQFAYTLTGSLVNAAVTIATAWIFRSVWAFVFGRLAGNIVTIVLSYLIHEYRPWPAFDRAQARELLGYGKWILGSGVLAFLLNQGDDAFIGWFLSASVLGFYQLAFRFSNAPATEITHTISNVVFPAYSQLQTDDTKLRKGYFRTIQLTTMVSFPMAAGIFVTAPVFVQGFLGEQWLPMVWPMQILTLWGAIRSLGSSTGPLFEAVGRPDYNTKLQVLELAIVVVLIYSATDRWGIAGTAFVVVVSGIVASPIANYLAVRQVEGSYFRLIRVVSYPAVGSAVMAIGVWFVRTNVAIGSSIVEFLFLVTVGIVLYSLVMVGIERRFDIGISTVFNTVISSFR</sequence>